<reference evidence="5" key="1">
    <citation type="submission" date="2025-08" db="UniProtKB">
        <authorList>
            <consortium name="RefSeq"/>
        </authorList>
    </citation>
    <scope>IDENTIFICATION</scope>
    <source>
        <tissue evidence="5">Testes</tissue>
    </source>
</reference>
<name>A0ABM0M5H6_SACKO</name>
<dbReference type="Pfam" id="PF00685">
    <property type="entry name" value="Sulfotransfer_1"/>
    <property type="match status" value="1"/>
</dbReference>
<evidence type="ECO:0000313" key="4">
    <source>
        <dbReference type="Proteomes" id="UP000694865"/>
    </source>
</evidence>
<keyword evidence="4" id="KW-1185">Reference proteome</keyword>
<gene>
    <name evidence="5" type="primary">LOC102810350</name>
</gene>
<dbReference type="InterPro" id="IPR027417">
    <property type="entry name" value="P-loop_NTPase"/>
</dbReference>
<protein>
    <submittedName>
        <fullName evidence="5">Sulfotransferase 1C3-like</fullName>
    </submittedName>
</protein>
<evidence type="ECO:0000259" key="3">
    <source>
        <dbReference type="Pfam" id="PF00685"/>
    </source>
</evidence>
<dbReference type="InterPro" id="IPR000863">
    <property type="entry name" value="Sulfotransferase_dom"/>
</dbReference>
<proteinExistence type="inferred from homology"/>
<dbReference type="SUPFAM" id="SSF52540">
    <property type="entry name" value="P-loop containing nucleoside triphosphate hydrolases"/>
    <property type="match status" value="1"/>
</dbReference>
<dbReference type="PANTHER" id="PTHR11783">
    <property type="entry name" value="SULFOTRANSFERASE SULT"/>
    <property type="match status" value="1"/>
</dbReference>
<feature type="domain" description="Sulfotransferase" evidence="3">
    <location>
        <begin position="41"/>
        <end position="287"/>
    </location>
</feature>
<sequence length="301" mass="35279">MNLFNEDGTWRTDTYSYKGVNFPWYVPLSSLNAMDKFEVRKDDVWICTFHKSGTALMSEIVWDIISCSGVINTEEPLDKCLYLEIHVRLSKPNYEVLASMPSPRIIVTHLPPSFLPPQLFIVRPKIIYVGRNPKDLAVSFHYHLSVMPINQSYTTFQHFINDFMRGTVILGDWPTHVAYWWKKKDDDNVLFFKYEDIVKDLEGTVKMVCTFMEKTLTLENLRGIAENCTFEAMKKRKVRDYICEFYKIDPHLSPFVRKGKVGGWKQHFTVSQNEEFNNWYEKAVQSTGLSFDFLPNTSQKF</sequence>
<dbReference type="Proteomes" id="UP000694865">
    <property type="component" value="Unplaced"/>
</dbReference>
<accession>A0ABM0M5H6</accession>
<evidence type="ECO:0000313" key="5">
    <source>
        <dbReference type="RefSeq" id="XP_006815267.1"/>
    </source>
</evidence>
<dbReference type="RefSeq" id="XP_006815267.1">
    <property type="nucleotide sequence ID" value="XM_006815204.1"/>
</dbReference>
<organism evidence="4 5">
    <name type="scientific">Saccoglossus kowalevskii</name>
    <name type="common">Acorn worm</name>
    <dbReference type="NCBI Taxonomy" id="10224"/>
    <lineage>
        <taxon>Eukaryota</taxon>
        <taxon>Metazoa</taxon>
        <taxon>Hemichordata</taxon>
        <taxon>Enteropneusta</taxon>
        <taxon>Harrimaniidae</taxon>
        <taxon>Saccoglossus</taxon>
    </lineage>
</organism>
<dbReference type="GeneID" id="102810350"/>
<evidence type="ECO:0000256" key="1">
    <source>
        <dbReference type="ARBA" id="ARBA00005771"/>
    </source>
</evidence>
<comment type="similarity">
    <text evidence="1">Belongs to the sulfotransferase 1 family.</text>
</comment>
<evidence type="ECO:0000256" key="2">
    <source>
        <dbReference type="ARBA" id="ARBA00022679"/>
    </source>
</evidence>
<keyword evidence="2" id="KW-0808">Transferase</keyword>
<dbReference type="Gene3D" id="3.40.50.300">
    <property type="entry name" value="P-loop containing nucleotide triphosphate hydrolases"/>
    <property type="match status" value="1"/>
</dbReference>